<evidence type="ECO:0000256" key="1">
    <source>
        <dbReference type="ARBA" id="ARBA00008072"/>
    </source>
</evidence>
<dbReference type="Gene3D" id="3.90.180.10">
    <property type="entry name" value="Medium-chain alcohol dehydrogenases, catalytic domain"/>
    <property type="match status" value="1"/>
</dbReference>
<dbReference type="OrthoDB" id="48317at2759"/>
<protein>
    <recommendedName>
        <fullName evidence="4">Enoyl reductase (ER) domain-containing protein</fullName>
    </recommendedName>
</protein>
<gene>
    <name evidence="5" type="ORF">PDIGIT_LOCUS7335</name>
</gene>
<reference evidence="5" key="1">
    <citation type="submission" date="2023-01" db="EMBL/GenBank/DDBJ databases">
        <authorList>
            <person name="Van Ghelder C."/>
            <person name="Rancurel C."/>
        </authorList>
    </citation>
    <scope>NUCLEOTIDE SEQUENCE</scope>
    <source>
        <strain evidence="5">CNCM I-4278</strain>
    </source>
</reference>
<evidence type="ECO:0000256" key="2">
    <source>
        <dbReference type="ARBA" id="ARBA00011245"/>
    </source>
</evidence>
<sequence length="368" mass="39343">MKAVIIKERGVAAVADIKQPVMPPDYIRVKTIALALNPTDLDHTAVVGRVGGILGCDLAGIVDEVGSECKSDVVKGDKVYGVAHCANLSSDFDGAFAEYAVVRDGHVARIPDSSSFEETSTLGVGITTVGQTLYMTMGIPLPSEQPLEGAPFILVYGGSTATGTLAIQFAKLSGLTVVTTASPENFDLLKSRGADVIFDYHDADCASKIKEYTKNSLHYVLDCVSTESSYKIVAEALPEKIETKTHVVTLLPADTWPRKDVQPTVVLAYTTFGKAFSKFGMEFPAMPATFNFGVKFWRLSGELLAAGKFKPHPIAKRPGGLNGIPQGLQEFADGKVKAVKLVYRVDETSADAGATNTSKIDSSLKTWE</sequence>
<accession>A0A9W4XJV4</accession>
<dbReference type="Pfam" id="PF00107">
    <property type="entry name" value="ADH_zinc_N"/>
    <property type="match status" value="1"/>
</dbReference>
<dbReference type="AlphaFoldDB" id="A0A9W4XJV4"/>
<dbReference type="InterPro" id="IPR013149">
    <property type="entry name" value="ADH-like_C"/>
</dbReference>
<dbReference type="InterPro" id="IPR036291">
    <property type="entry name" value="NAD(P)-bd_dom_sf"/>
</dbReference>
<proteinExistence type="inferred from homology"/>
<feature type="domain" description="Enoyl reductase (ER)" evidence="4">
    <location>
        <begin position="10"/>
        <end position="267"/>
    </location>
</feature>
<dbReference type="InterPro" id="IPR013154">
    <property type="entry name" value="ADH-like_N"/>
</dbReference>
<comment type="caution">
    <text evidence="5">The sequence shown here is derived from an EMBL/GenBank/DDBJ whole genome shotgun (WGS) entry which is preliminary data.</text>
</comment>
<organism evidence="5 6">
    <name type="scientific">Periconia digitata</name>
    <dbReference type="NCBI Taxonomy" id="1303443"/>
    <lineage>
        <taxon>Eukaryota</taxon>
        <taxon>Fungi</taxon>
        <taxon>Dikarya</taxon>
        <taxon>Ascomycota</taxon>
        <taxon>Pezizomycotina</taxon>
        <taxon>Dothideomycetes</taxon>
        <taxon>Pleosporomycetidae</taxon>
        <taxon>Pleosporales</taxon>
        <taxon>Massarineae</taxon>
        <taxon>Periconiaceae</taxon>
        <taxon>Periconia</taxon>
    </lineage>
</organism>
<evidence type="ECO:0000313" key="5">
    <source>
        <dbReference type="EMBL" id="CAI6334278.1"/>
    </source>
</evidence>
<evidence type="ECO:0000259" key="4">
    <source>
        <dbReference type="SMART" id="SM00829"/>
    </source>
</evidence>
<comment type="similarity">
    <text evidence="1">Belongs to the zinc-containing alcohol dehydrogenase family.</text>
</comment>
<dbReference type="SUPFAM" id="SSF51735">
    <property type="entry name" value="NAD(P)-binding Rossmann-fold domains"/>
    <property type="match status" value="1"/>
</dbReference>
<dbReference type="InterPro" id="IPR011032">
    <property type="entry name" value="GroES-like_sf"/>
</dbReference>
<evidence type="ECO:0000256" key="3">
    <source>
        <dbReference type="ARBA" id="ARBA00023002"/>
    </source>
</evidence>
<dbReference type="PANTHER" id="PTHR45348">
    <property type="entry name" value="HYPOTHETICAL OXIDOREDUCTASE (EUROFUNG)"/>
    <property type="match status" value="1"/>
</dbReference>
<keyword evidence="6" id="KW-1185">Reference proteome</keyword>
<dbReference type="InterPro" id="IPR047122">
    <property type="entry name" value="Trans-enoyl_RdTase-like"/>
</dbReference>
<dbReference type="EMBL" id="CAOQHR010000004">
    <property type="protein sequence ID" value="CAI6334278.1"/>
    <property type="molecule type" value="Genomic_DNA"/>
</dbReference>
<keyword evidence="3" id="KW-0560">Oxidoreductase</keyword>
<dbReference type="SUPFAM" id="SSF50129">
    <property type="entry name" value="GroES-like"/>
    <property type="match status" value="1"/>
</dbReference>
<dbReference type="Pfam" id="PF08240">
    <property type="entry name" value="ADH_N"/>
    <property type="match status" value="1"/>
</dbReference>
<comment type="subunit">
    <text evidence="2">Monomer.</text>
</comment>
<evidence type="ECO:0000313" key="6">
    <source>
        <dbReference type="Proteomes" id="UP001152607"/>
    </source>
</evidence>
<dbReference type="SMART" id="SM00829">
    <property type="entry name" value="PKS_ER"/>
    <property type="match status" value="1"/>
</dbReference>
<name>A0A9W4XJV4_9PLEO</name>
<dbReference type="GO" id="GO:0016651">
    <property type="term" value="F:oxidoreductase activity, acting on NAD(P)H"/>
    <property type="evidence" value="ECO:0007669"/>
    <property type="project" value="InterPro"/>
</dbReference>
<dbReference type="Proteomes" id="UP001152607">
    <property type="component" value="Unassembled WGS sequence"/>
</dbReference>
<dbReference type="Gene3D" id="3.40.50.720">
    <property type="entry name" value="NAD(P)-binding Rossmann-like Domain"/>
    <property type="match status" value="1"/>
</dbReference>
<dbReference type="InterPro" id="IPR020843">
    <property type="entry name" value="ER"/>
</dbReference>
<dbReference type="CDD" id="cd08249">
    <property type="entry name" value="enoyl_reductase_like"/>
    <property type="match status" value="1"/>
</dbReference>
<dbReference type="PANTHER" id="PTHR45348:SF2">
    <property type="entry name" value="ZINC-TYPE ALCOHOL DEHYDROGENASE-LIKE PROTEIN C2E1P3.01"/>
    <property type="match status" value="1"/>
</dbReference>